<dbReference type="InterPro" id="IPR036779">
    <property type="entry name" value="LysM_dom_sf"/>
</dbReference>
<evidence type="ECO:0000313" key="5">
    <source>
        <dbReference type="Proteomes" id="UP000051291"/>
    </source>
</evidence>
<gene>
    <name evidence="4" type="ORF">FC64_GL000285</name>
</gene>
<feature type="region of interest" description="Disordered" evidence="1">
    <location>
        <begin position="74"/>
        <end position="129"/>
    </location>
</feature>
<dbReference type="EMBL" id="AYYZ01000015">
    <property type="protein sequence ID" value="KRM52733.1"/>
    <property type="molecule type" value="Genomic_DNA"/>
</dbReference>
<dbReference type="AlphaFoldDB" id="A0A0R1ZD89"/>
<dbReference type="Gene3D" id="3.10.350.10">
    <property type="entry name" value="LysM domain"/>
    <property type="match status" value="1"/>
</dbReference>
<evidence type="ECO:0000256" key="1">
    <source>
        <dbReference type="SAM" id="MobiDB-lite"/>
    </source>
</evidence>
<comment type="caution">
    <text evidence="4">The sequence shown here is derived from an EMBL/GenBank/DDBJ whole genome shotgun (WGS) entry which is preliminary data.</text>
</comment>
<feature type="signal peptide" evidence="2">
    <location>
        <begin position="1"/>
        <end position="23"/>
    </location>
</feature>
<feature type="chain" id="PRO_5038419186" evidence="2">
    <location>
        <begin position="24"/>
        <end position="204"/>
    </location>
</feature>
<keyword evidence="2" id="KW-0732">Signal</keyword>
<feature type="domain" description="LysM" evidence="3">
    <location>
        <begin position="27"/>
        <end position="71"/>
    </location>
</feature>
<accession>A0A0R1ZD89</accession>
<dbReference type="SUPFAM" id="SSF54106">
    <property type="entry name" value="LysM domain"/>
    <property type="match status" value="1"/>
</dbReference>
<name>A0A0R1ZD89_9LACO</name>
<proteinExistence type="predicted"/>
<evidence type="ECO:0000313" key="4">
    <source>
        <dbReference type="EMBL" id="KRM52733.1"/>
    </source>
</evidence>
<dbReference type="PATRIC" id="fig|1423820.4.peg.286"/>
<protein>
    <submittedName>
        <fullName evidence="4">Peptidoglycan binding protein, lysm domain protein</fullName>
    </submittedName>
</protein>
<evidence type="ECO:0000256" key="2">
    <source>
        <dbReference type="SAM" id="SignalP"/>
    </source>
</evidence>
<dbReference type="PROSITE" id="PS51782">
    <property type="entry name" value="LYSM"/>
    <property type="match status" value="1"/>
</dbReference>
<dbReference type="CDD" id="cd00118">
    <property type="entry name" value="LysM"/>
    <property type="match status" value="1"/>
</dbReference>
<dbReference type="Proteomes" id="UP000051291">
    <property type="component" value="Unassembled WGS sequence"/>
</dbReference>
<dbReference type="SMART" id="SM00257">
    <property type="entry name" value="LysM"/>
    <property type="match status" value="1"/>
</dbReference>
<dbReference type="RefSeq" id="WP_057906434.1">
    <property type="nucleotide sequence ID" value="NZ_AYYZ01000015.1"/>
</dbReference>
<reference evidence="4 5" key="1">
    <citation type="journal article" date="2015" name="Genome Announc.">
        <title>Expanding the biotechnology potential of lactobacilli through comparative genomics of 213 strains and associated genera.</title>
        <authorList>
            <person name="Sun Z."/>
            <person name="Harris H.M."/>
            <person name="McCann A."/>
            <person name="Guo C."/>
            <person name="Argimon S."/>
            <person name="Zhang W."/>
            <person name="Yang X."/>
            <person name="Jeffery I.B."/>
            <person name="Cooney J.C."/>
            <person name="Kagawa T.F."/>
            <person name="Liu W."/>
            <person name="Song Y."/>
            <person name="Salvetti E."/>
            <person name="Wrobel A."/>
            <person name="Rasinkangas P."/>
            <person name="Parkhill J."/>
            <person name="Rea M.C."/>
            <person name="O'Sullivan O."/>
            <person name="Ritari J."/>
            <person name="Douillard F.P."/>
            <person name="Paul Ross R."/>
            <person name="Yang R."/>
            <person name="Briner A.E."/>
            <person name="Felis G.E."/>
            <person name="de Vos W.M."/>
            <person name="Barrangou R."/>
            <person name="Klaenhammer T.R."/>
            <person name="Caufield P.W."/>
            <person name="Cui Y."/>
            <person name="Zhang H."/>
            <person name="O'Toole P.W."/>
        </authorList>
    </citation>
    <scope>NUCLEOTIDE SEQUENCE [LARGE SCALE GENOMIC DNA]</scope>
    <source>
        <strain evidence="4 5">DSM 20653</strain>
    </source>
</reference>
<dbReference type="Pfam" id="PF01476">
    <property type="entry name" value="LysM"/>
    <property type="match status" value="1"/>
</dbReference>
<organism evidence="4 5">
    <name type="scientific">Ligilactobacillus araffinosus DSM 20653</name>
    <dbReference type="NCBI Taxonomy" id="1423820"/>
    <lineage>
        <taxon>Bacteria</taxon>
        <taxon>Bacillati</taxon>
        <taxon>Bacillota</taxon>
        <taxon>Bacilli</taxon>
        <taxon>Lactobacillales</taxon>
        <taxon>Lactobacillaceae</taxon>
        <taxon>Ligilactobacillus</taxon>
    </lineage>
</organism>
<evidence type="ECO:0000259" key="3">
    <source>
        <dbReference type="PROSITE" id="PS51782"/>
    </source>
</evidence>
<sequence>MRIKKFLLTIAAAFGLITVSAVAANADTVTVKSGDTLSKIATEYNTTVSSIQQLNHLADVNLIYAGEQLQVNGTQNNQVNGQPQATVQQSAASNNQAKQNQNAQLAAQSSQTTRTTANNGSNSSASSNLSNSDAAAKAWIVARESGGNYNARNGQYVGAYQLSASYLNGDYSPAHQDEVANQYVTSRYGSWVNAQKHWQECGWY</sequence>
<keyword evidence="5" id="KW-1185">Reference proteome</keyword>
<dbReference type="InterPro" id="IPR018392">
    <property type="entry name" value="LysM"/>
</dbReference>
<dbReference type="STRING" id="1423820.FC64_GL000285"/>